<keyword evidence="3" id="KW-1185">Reference proteome</keyword>
<evidence type="ECO:0000313" key="3">
    <source>
        <dbReference type="Proteomes" id="UP000050454"/>
    </source>
</evidence>
<feature type="signal peptide" evidence="1">
    <location>
        <begin position="1"/>
        <end position="17"/>
    </location>
</feature>
<protein>
    <submittedName>
        <fullName evidence="2">Uncharacterized protein</fullName>
    </submittedName>
</protein>
<evidence type="ECO:0000313" key="2">
    <source>
        <dbReference type="EMBL" id="KPM46897.1"/>
    </source>
</evidence>
<organism evidence="2 3">
    <name type="scientific">Jiulongibacter sediminis</name>
    <dbReference type="NCBI Taxonomy" id="1605367"/>
    <lineage>
        <taxon>Bacteria</taxon>
        <taxon>Pseudomonadati</taxon>
        <taxon>Bacteroidota</taxon>
        <taxon>Cytophagia</taxon>
        <taxon>Cytophagales</taxon>
        <taxon>Leadbetterellaceae</taxon>
        <taxon>Jiulongibacter</taxon>
    </lineage>
</organism>
<gene>
    <name evidence="2" type="ORF">AFM12_16805</name>
</gene>
<dbReference type="STRING" id="1605367.AFM12_16805"/>
<name>A0A0P7BXS3_9BACT</name>
<sequence>MKSLLFLLFFSSFSLLAQERYYFFSGDINNDSQLQNALNSTQYIEVDMDSGELNGVFNSNKFKAWYDIKNTSSGFVKGFNYTLVLGYLQRDVVNSSGFNELTNGLARANRFYFYPDVLAAPRWHFIEIMIPDSPKLVFVRKH</sequence>
<proteinExistence type="predicted"/>
<comment type="caution">
    <text evidence="2">The sequence shown here is derived from an EMBL/GenBank/DDBJ whole genome shotgun (WGS) entry which is preliminary data.</text>
</comment>
<dbReference type="AlphaFoldDB" id="A0A0P7BXS3"/>
<feature type="chain" id="PRO_5006136362" evidence="1">
    <location>
        <begin position="18"/>
        <end position="142"/>
    </location>
</feature>
<dbReference type="OrthoDB" id="9949112at2"/>
<evidence type="ECO:0000256" key="1">
    <source>
        <dbReference type="SAM" id="SignalP"/>
    </source>
</evidence>
<accession>A0A0P7BXS3</accession>
<reference evidence="2 3" key="1">
    <citation type="submission" date="2015-07" db="EMBL/GenBank/DDBJ databases">
        <title>The draft genome sequence of Leadbetterella sp. JN14-9.</title>
        <authorList>
            <person name="Liu Y."/>
            <person name="Du J."/>
            <person name="Shao Z."/>
        </authorList>
    </citation>
    <scope>NUCLEOTIDE SEQUENCE [LARGE SCALE GENOMIC DNA]</scope>
    <source>
        <strain evidence="2 3">JN14-9</strain>
    </source>
</reference>
<dbReference type="RefSeq" id="WP_055150640.1">
    <property type="nucleotide sequence ID" value="NZ_CAKZPM010000020.1"/>
</dbReference>
<dbReference type="EMBL" id="LGTQ01000013">
    <property type="protein sequence ID" value="KPM46897.1"/>
    <property type="molecule type" value="Genomic_DNA"/>
</dbReference>
<dbReference type="Proteomes" id="UP000050454">
    <property type="component" value="Unassembled WGS sequence"/>
</dbReference>
<keyword evidence="1" id="KW-0732">Signal</keyword>